<proteinExistence type="inferred from homology"/>
<comment type="similarity">
    <text evidence="1">Belongs to the plant acyltransferase family.</text>
</comment>
<dbReference type="PANTHER" id="PTHR31642:SF310">
    <property type="entry name" value="FATTY ALCOHOL:CAFFEOYL-COA ACYLTRANSFERASE"/>
    <property type="match status" value="1"/>
</dbReference>
<dbReference type="GO" id="GO:0016747">
    <property type="term" value="F:acyltransferase activity, transferring groups other than amino-acyl groups"/>
    <property type="evidence" value="ECO:0007669"/>
    <property type="project" value="TreeGrafter"/>
</dbReference>
<dbReference type="PANTHER" id="PTHR31642">
    <property type="entry name" value="TRICHOTHECENE 3-O-ACETYLTRANSFERASE"/>
    <property type="match status" value="1"/>
</dbReference>
<accession>A0A7S0X9A1</accession>
<evidence type="ECO:0000256" key="1">
    <source>
        <dbReference type="ARBA" id="ARBA00009861"/>
    </source>
</evidence>
<sequence length="566" mass="60502">MAHARCAGVSAPGGHRLVRARSSAQHANRATSAPSSPCARVKNAVNEVFRHPAGTGSDTARRRARGRGALQVRAAGAFTKLIEIPAARQLAKGLMVPARMFMDGASTKESVLASVSVRIAGQDACIPTASAPLLPLSGYDVGEVPFVMQAVCYYRDTLDVGVMERALRDTLARYPILAGRLDLSDPDRDMKGVRLTNDGVPLRVVSDDTPFESLPPDYAEASRRFLDYEPWIDVMLGGAPIFTAKVTQLSGGGSVLGVCMSHAVSDGQGFIEFLVAWAERAAGRDHPLGDPVFDRALLPSPPQGATASELRAMLSDEGFDSVSPTLMLGRAVAAGRVLVPDFLRFPPGNRMMVPVPAANLAAIREAAGDGVGQNEALSAHVWLQLSQLMGLPQGSPLEHVSVVSGRGGKTGLPDMYFGNASIGVCTGRLTVGEHDNVKDVRDAIRPGMMRALMRRKKFLMLTEATFRAGVSAFDFDINAFMDGKMVWCNNLSAIYLKLYELDFGTGTPALALPPELNDIVQIQCSRPVEEGAPAGANGVEMFVNLPPRIMERLRTPEARARLAGFD</sequence>
<name>A0A7S0X9A1_9CHLO</name>
<keyword evidence="2" id="KW-0808">Transferase</keyword>
<evidence type="ECO:0000256" key="2">
    <source>
        <dbReference type="ARBA" id="ARBA00022679"/>
    </source>
</evidence>
<dbReference type="AlphaFoldDB" id="A0A7S0X9A1"/>
<dbReference type="InterPro" id="IPR050317">
    <property type="entry name" value="Plant_Fungal_Acyltransferase"/>
</dbReference>
<organism evidence="3">
    <name type="scientific">Mantoniella antarctica</name>
    <dbReference type="NCBI Taxonomy" id="81844"/>
    <lineage>
        <taxon>Eukaryota</taxon>
        <taxon>Viridiplantae</taxon>
        <taxon>Chlorophyta</taxon>
        <taxon>Mamiellophyceae</taxon>
        <taxon>Mamiellales</taxon>
        <taxon>Mamiellaceae</taxon>
        <taxon>Mantoniella</taxon>
    </lineage>
</organism>
<evidence type="ECO:0000313" key="3">
    <source>
        <dbReference type="EMBL" id="CAD8709136.1"/>
    </source>
</evidence>
<dbReference type="EMBL" id="HBFC01019746">
    <property type="protein sequence ID" value="CAD8709136.1"/>
    <property type="molecule type" value="Transcribed_RNA"/>
</dbReference>
<dbReference type="Gene3D" id="3.30.559.10">
    <property type="entry name" value="Chloramphenicol acetyltransferase-like domain"/>
    <property type="match status" value="2"/>
</dbReference>
<protein>
    <submittedName>
        <fullName evidence="3">Uncharacterized protein</fullName>
    </submittedName>
</protein>
<reference evidence="3" key="1">
    <citation type="submission" date="2021-01" db="EMBL/GenBank/DDBJ databases">
        <authorList>
            <person name="Corre E."/>
            <person name="Pelletier E."/>
            <person name="Niang G."/>
            <person name="Scheremetjew M."/>
            <person name="Finn R."/>
            <person name="Kale V."/>
            <person name="Holt S."/>
            <person name="Cochrane G."/>
            <person name="Meng A."/>
            <person name="Brown T."/>
            <person name="Cohen L."/>
        </authorList>
    </citation>
    <scope>NUCLEOTIDE SEQUENCE</scope>
    <source>
        <strain evidence="3">SL-175</strain>
    </source>
</reference>
<dbReference type="InterPro" id="IPR023213">
    <property type="entry name" value="CAT-like_dom_sf"/>
</dbReference>
<dbReference type="SUPFAM" id="SSF52777">
    <property type="entry name" value="CoA-dependent acyltransferases"/>
    <property type="match status" value="1"/>
</dbReference>
<gene>
    <name evidence="3" type="ORF">MANT1106_LOCUS11819</name>
</gene>
<dbReference type="Pfam" id="PF02458">
    <property type="entry name" value="Transferase"/>
    <property type="match status" value="1"/>
</dbReference>